<dbReference type="EMBL" id="CM003371">
    <property type="protein sequence ID" value="KOM31357.1"/>
    <property type="molecule type" value="Genomic_DNA"/>
</dbReference>
<name>A0A0L9TLL8_PHAAN</name>
<accession>A0A0L9TLL8</accession>
<reference evidence="3" key="1">
    <citation type="journal article" date="2015" name="Proc. Natl. Acad. Sci. U.S.A.">
        <title>Genome sequencing of adzuki bean (Vigna angularis) provides insight into high starch and low fat accumulation and domestication.</title>
        <authorList>
            <person name="Yang K."/>
            <person name="Tian Z."/>
            <person name="Chen C."/>
            <person name="Luo L."/>
            <person name="Zhao B."/>
            <person name="Wang Z."/>
            <person name="Yu L."/>
            <person name="Li Y."/>
            <person name="Sun Y."/>
            <person name="Li W."/>
            <person name="Chen Y."/>
            <person name="Li Y."/>
            <person name="Zhang Y."/>
            <person name="Ai D."/>
            <person name="Zhao J."/>
            <person name="Shang C."/>
            <person name="Ma Y."/>
            <person name="Wu B."/>
            <person name="Wang M."/>
            <person name="Gao L."/>
            <person name="Sun D."/>
            <person name="Zhang P."/>
            <person name="Guo F."/>
            <person name="Wang W."/>
            <person name="Li Y."/>
            <person name="Wang J."/>
            <person name="Varshney R.K."/>
            <person name="Wang J."/>
            <person name="Ling H.Q."/>
            <person name="Wan P."/>
        </authorList>
    </citation>
    <scope>NUCLEOTIDE SEQUENCE</scope>
    <source>
        <strain evidence="3">cv. Jingnong 6</strain>
    </source>
</reference>
<feature type="region of interest" description="Disordered" evidence="1">
    <location>
        <begin position="133"/>
        <end position="160"/>
    </location>
</feature>
<gene>
    <name evidence="2" type="ORF">LR48_Vigan01g091200</name>
</gene>
<dbReference type="AlphaFoldDB" id="A0A0L9TLL8"/>
<proteinExistence type="predicted"/>
<dbReference type="Proteomes" id="UP000053144">
    <property type="component" value="Chromosome 1"/>
</dbReference>
<evidence type="ECO:0000256" key="1">
    <source>
        <dbReference type="SAM" id="MobiDB-lite"/>
    </source>
</evidence>
<protein>
    <submittedName>
        <fullName evidence="2">Uncharacterized protein</fullName>
    </submittedName>
</protein>
<feature type="compositionally biased region" description="Acidic residues" evidence="1">
    <location>
        <begin position="139"/>
        <end position="148"/>
    </location>
</feature>
<organism evidence="2 3">
    <name type="scientific">Phaseolus angularis</name>
    <name type="common">Azuki bean</name>
    <name type="synonym">Vigna angularis</name>
    <dbReference type="NCBI Taxonomy" id="3914"/>
    <lineage>
        <taxon>Eukaryota</taxon>
        <taxon>Viridiplantae</taxon>
        <taxon>Streptophyta</taxon>
        <taxon>Embryophyta</taxon>
        <taxon>Tracheophyta</taxon>
        <taxon>Spermatophyta</taxon>
        <taxon>Magnoliopsida</taxon>
        <taxon>eudicotyledons</taxon>
        <taxon>Gunneridae</taxon>
        <taxon>Pentapetalae</taxon>
        <taxon>rosids</taxon>
        <taxon>fabids</taxon>
        <taxon>Fabales</taxon>
        <taxon>Fabaceae</taxon>
        <taxon>Papilionoideae</taxon>
        <taxon>50 kb inversion clade</taxon>
        <taxon>NPAAA clade</taxon>
        <taxon>indigoferoid/millettioid clade</taxon>
        <taxon>Phaseoleae</taxon>
        <taxon>Vigna</taxon>
    </lineage>
</organism>
<evidence type="ECO:0000313" key="2">
    <source>
        <dbReference type="EMBL" id="KOM31357.1"/>
    </source>
</evidence>
<evidence type="ECO:0000313" key="3">
    <source>
        <dbReference type="Proteomes" id="UP000053144"/>
    </source>
</evidence>
<sequence>MLPTLSYFLSLIASHDCSVIKGSDRSVQPVQALQEILSSWKSQNGGKVASLSYSVAIMSKMFQLGPMLRNRSDAYVSHHSKLENQFASLISDTIVRAKRFLTVLPTHQIEEPALHQMGFVRQGNVYVHAEGGDEKAHEEVDEDDEDIPMSDPTNVAGPSQHQQEYNLESLSRQIEAMASMQQTRIDEMMAYQALRYDKIVNESTSVPNRIK</sequence>
<dbReference type="Gramene" id="KOM31357">
    <property type="protein sequence ID" value="KOM31357"/>
    <property type="gene ID" value="LR48_Vigan01g091200"/>
</dbReference>
<feature type="compositionally biased region" description="Polar residues" evidence="1">
    <location>
        <begin position="151"/>
        <end position="160"/>
    </location>
</feature>